<evidence type="ECO:0000256" key="1">
    <source>
        <dbReference type="SAM" id="MobiDB-lite"/>
    </source>
</evidence>
<name>A0A2H3TV89_FUSOX</name>
<dbReference type="PANTHER" id="PTHR47797:SF1">
    <property type="entry name" value="CYTOCHROME B561 DOMAIN-CONTAINING PROTEIN-RELATED"/>
    <property type="match status" value="1"/>
</dbReference>
<evidence type="ECO:0000256" key="2">
    <source>
        <dbReference type="SAM" id="Phobius"/>
    </source>
</evidence>
<dbReference type="PANTHER" id="PTHR47797">
    <property type="entry name" value="DEHYDROGENASE, PUTATIVE (AFU_ORTHOLOGUE AFUA_8G05805)-RELATED"/>
    <property type="match status" value="1"/>
</dbReference>
<sequence length="250" mass="26205">MQGQTPSYEPSCVVARKTSAALVSYCDGGSNDICYSWGVPESTASSGSGKIFFQIEVPTDYQWVALGTGSGMDGSTMFIVYQDGSGNITLSTRMGHGHDMPEYSHMSAIKLLNGSGVCNKMMTANIQWGDLSGMDFAGSNAWISAWKRGSPMDSTDSRASFNEHDDTDSFSVNFAKATISSDSNPFTKAPGTQPKSGSTGDAVSGGGGGEDHTVAIHGIIMSVVFLIVAFAGMWIGFGVGKIAADRDVVL</sequence>
<feature type="domain" description="DOMON" evidence="3">
    <location>
        <begin position="31"/>
        <end position="149"/>
    </location>
</feature>
<keyword evidence="2" id="KW-1133">Transmembrane helix</keyword>
<dbReference type="SUPFAM" id="SSF49344">
    <property type="entry name" value="CBD9-like"/>
    <property type="match status" value="1"/>
</dbReference>
<dbReference type="Gene3D" id="2.60.40.1210">
    <property type="entry name" value="Cellobiose dehydrogenase, cytochrome domain"/>
    <property type="match status" value="1"/>
</dbReference>
<dbReference type="CDD" id="cd09630">
    <property type="entry name" value="CDH_like_cytochrome"/>
    <property type="match status" value="1"/>
</dbReference>
<keyword evidence="2" id="KW-0812">Transmembrane</keyword>
<keyword evidence="2" id="KW-0472">Membrane</keyword>
<dbReference type="OrthoDB" id="19261at2759"/>
<gene>
    <name evidence="4" type="ORF">FRV6_16645</name>
</gene>
<protein>
    <recommendedName>
        <fullName evidence="3">DOMON domain-containing protein</fullName>
    </recommendedName>
</protein>
<proteinExistence type="predicted"/>
<feature type="transmembrane region" description="Helical" evidence="2">
    <location>
        <begin position="214"/>
        <end position="237"/>
    </location>
</feature>
<accession>A0A2H3TV89</accession>
<dbReference type="AlphaFoldDB" id="A0A2H3TV89"/>
<dbReference type="Pfam" id="PF16010">
    <property type="entry name" value="CDH-cyt"/>
    <property type="match status" value="1"/>
</dbReference>
<dbReference type="PROSITE" id="PS50836">
    <property type="entry name" value="DOMON"/>
    <property type="match status" value="1"/>
</dbReference>
<dbReference type="InterPro" id="IPR015920">
    <property type="entry name" value="Cellobiose_DH-like_cyt"/>
</dbReference>
<evidence type="ECO:0000313" key="4">
    <source>
        <dbReference type="EMBL" id="SCO92517.1"/>
    </source>
</evidence>
<reference evidence="5" key="1">
    <citation type="submission" date="2016-09" db="EMBL/GenBank/DDBJ databases">
        <authorList>
            <person name="Guldener U."/>
        </authorList>
    </citation>
    <scope>NUCLEOTIDE SEQUENCE [LARGE SCALE GENOMIC DNA]</scope>
    <source>
        <strain evidence="5">V64-1</strain>
    </source>
</reference>
<dbReference type="InterPro" id="IPR005018">
    <property type="entry name" value="DOMON_domain"/>
</dbReference>
<dbReference type="EMBL" id="FMJY01000011">
    <property type="protein sequence ID" value="SCO92517.1"/>
    <property type="molecule type" value="Genomic_DNA"/>
</dbReference>
<organism evidence="4 5">
    <name type="scientific">Fusarium oxysporum</name>
    <name type="common">Fusarium vascular wilt</name>
    <dbReference type="NCBI Taxonomy" id="5507"/>
    <lineage>
        <taxon>Eukaryota</taxon>
        <taxon>Fungi</taxon>
        <taxon>Dikarya</taxon>
        <taxon>Ascomycota</taxon>
        <taxon>Pezizomycotina</taxon>
        <taxon>Sordariomycetes</taxon>
        <taxon>Hypocreomycetidae</taxon>
        <taxon>Hypocreales</taxon>
        <taxon>Nectriaceae</taxon>
        <taxon>Fusarium</taxon>
        <taxon>Fusarium oxysporum species complex</taxon>
    </lineage>
</organism>
<feature type="region of interest" description="Disordered" evidence="1">
    <location>
        <begin position="181"/>
        <end position="206"/>
    </location>
</feature>
<evidence type="ECO:0000259" key="3">
    <source>
        <dbReference type="PROSITE" id="PS50836"/>
    </source>
</evidence>
<evidence type="ECO:0000313" key="5">
    <source>
        <dbReference type="Proteomes" id="UP000219369"/>
    </source>
</evidence>
<dbReference type="Proteomes" id="UP000219369">
    <property type="component" value="Unassembled WGS sequence"/>
</dbReference>